<dbReference type="Proteomes" id="UP000234331">
    <property type="component" value="Unassembled WGS sequence"/>
</dbReference>
<feature type="compositionally biased region" description="Polar residues" evidence="1">
    <location>
        <begin position="87"/>
        <end position="96"/>
    </location>
</feature>
<evidence type="ECO:0000256" key="2">
    <source>
        <dbReference type="SAM" id="Phobius"/>
    </source>
</evidence>
<reference evidence="3 4" key="1">
    <citation type="submission" date="2017-06" db="EMBL/GenBank/DDBJ databases">
        <authorList>
            <person name="Kim H.J."/>
            <person name="Triplett B.A."/>
        </authorList>
    </citation>
    <scope>NUCLEOTIDE SEQUENCE [LARGE SCALE GENOMIC DNA]</scope>
    <source>
        <strain evidence="3">FRACA_ARgP5</strain>
    </source>
</reference>
<keyword evidence="2" id="KW-1133">Transmembrane helix</keyword>
<keyword evidence="4" id="KW-1185">Reference proteome</keyword>
<dbReference type="EMBL" id="FZMO01000204">
    <property type="protein sequence ID" value="SNQ48839.1"/>
    <property type="molecule type" value="Genomic_DNA"/>
</dbReference>
<dbReference type="RefSeq" id="WP_115537968.1">
    <property type="nucleotide sequence ID" value="NZ_FZMO01000204.1"/>
</dbReference>
<gene>
    <name evidence="3" type="ORF">FRACA_2820005</name>
</gene>
<keyword evidence="2" id="KW-0472">Membrane</keyword>
<evidence type="ECO:0000256" key="1">
    <source>
        <dbReference type="SAM" id="MobiDB-lite"/>
    </source>
</evidence>
<accession>A0A2I2KT71</accession>
<dbReference type="AlphaFoldDB" id="A0A2I2KT71"/>
<feature type="compositionally biased region" description="Low complexity" evidence="1">
    <location>
        <begin position="106"/>
        <end position="124"/>
    </location>
</feature>
<keyword evidence="2" id="KW-0812">Transmembrane</keyword>
<protein>
    <submittedName>
        <fullName evidence="3">Uncharacterized protein</fullName>
    </submittedName>
</protein>
<feature type="compositionally biased region" description="Low complexity" evidence="1">
    <location>
        <begin position="34"/>
        <end position="57"/>
    </location>
</feature>
<organism evidence="3 4">
    <name type="scientific">Frankia canadensis</name>
    <dbReference type="NCBI Taxonomy" id="1836972"/>
    <lineage>
        <taxon>Bacteria</taxon>
        <taxon>Bacillati</taxon>
        <taxon>Actinomycetota</taxon>
        <taxon>Actinomycetes</taxon>
        <taxon>Frankiales</taxon>
        <taxon>Frankiaceae</taxon>
        <taxon>Frankia</taxon>
    </lineage>
</organism>
<proteinExistence type="predicted"/>
<feature type="region of interest" description="Disordered" evidence="1">
    <location>
        <begin position="34"/>
        <end position="151"/>
    </location>
</feature>
<sequence length="151" mass="14181">MTSHRRSGRISIPQLGLGIVAIAAVTVAVLIGQPGASSPTGDSSGSGGATPSPAATSAPPPAADRKSTSAEASGLASSAPGGAETGTGANRAQDASTGAGDRGVTSAAGAGAPRPGRPPSAQQSGAHRPPGRGSGDLRLPAVDLPSCIVGC</sequence>
<evidence type="ECO:0000313" key="3">
    <source>
        <dbReference type="EMBL" id="SNQ48839.1"/>
    </source>
</evidence>
<feature type="transmembrane region" description="Helical" evidence="2">
    <location>
        <begin position="12"/>
        <end position="31"/>
    </location>
</feature>
<evidence type="ECO:0000313" key="4">
    <source>
        <dbReference type="Proteomes" id="UP000234331"/>
    </source>
</evidence>
<feature type="compositionally biased region" description="Low complexity" evidence="1">
    <location>
        <begin position="69"/>
        <end position="82"/>
    </location>
</feature>
<name>A0A2I2KT71_9ACTN</name>